<protein>
    <submittedName>
        <fullName evidence="3">Outer membrane beta-barrel protein</fullName>
    </submittedName>
</protein>
<dbReference type="AlphaFoldDB" id="A0A8J6U6S2"/>
<proteinExistence type="predicted"/>
<keyword evidence="4" id="KW-1185">Reference proteome</keyword>
<organism evidence="3 4">
    <name type="scientific">Aestuariibaculum sediminum</name>
    <dbReference type="NCBI Taxonomy" id="2770637"/>
    <lineage>
        <taxon>Bacteria</taxon>
        <taxon>Pseudomonadati</taxon>
        <taxon>Bacteroidota</taxon>
        <taxon>Flavobacteriia</taxon>
        <taxon>Flavobacteriales</taxon>
        <taxon>Flavobacteriaceae</taxon>
    </lineage>
</organism>
<feature type="domain" description="Outer membrane protein beta-barrel" evidence="2">
    <location>
        <begin position="26"/>
        <end position="212"/>
    </location>
</feature>
<dbReference type="Gene3D" id="2.40.160.20">
    <property type="match status" value="1"/>
</dbReference>
<dbReference type="Proteomes" id="UP000600588">
    <property type="component" value="Unassembled WGS sequence"/>
</dbReference>
<dbReference type="InterPro" id="IPR027385">
    <property type="entry name" value="Beta-barrel_OMP"/>
</dbReference>
<sequence length="223" mass="24753">MFIEYKLNQLINMFFILNYKKLFLCFALVAFGIFSVNAQGEKGTITAQFGLGVNLPSSDGFVTGFEGKSLNLPTVNLGVQYMFNNTLGAKLDYGFNRISNDDDAQDFKVNYSRINLQGVYNLSNILYISNRTGMFLHAGPGYSIIKPLNNYGDNKTSYFNGMAGLEVHFGLSDNTSMYVDTSYVHSFAKDFNPIFDGYGSFNGNMLTITVGLSLSLSGCYYCN</sequence>
<name>A0A8J6U6S2_9FLAO</name>
<evidence type="ECO:0000256" key="1">
    <source>
        <dbReference type="ARBA" id="ARBA00022729"/>
    </source>
</evidence>
<gene>
    <name evidence="3" type="ORF">ICJ83_01910</name>
</gene>
<evidence type="ECO:0000259" key="2">
    <source>
        <dbReference type="Pfam" id="PF13505"/>
    </source>
</evidence>
<dbReference type="EMBL" id="JACVXB010000001">
    <property type="protein sequence ID" value="MBD0830878.1"/>
    <property type="molecule type" value="Genomic_DNA"/>
</dbReference>
<reference evidence="3 4" key="1">
    <citation type="submission" date="2020-09" db="EMBL/GenBank/DDBJ databases">
        <title>TT11 complete genome.</title>
        <authorList>
            <person name="Wu Z."/>
        </authorList>
    </citation>
    <scope>NUCLEOTIDE SEQUENCE [LARGE SCALE GENOMIC DNA]</scope>
    <source>
        <strain evidence="3 4">TT11</strain>
    </source>
</reference>
<dbReference type="InterPro" id="IPR011250">
    <property type="entry name" value="OMP/PagP_B-barrel"/>
</dbReference>
<dbReference type="SUPFAM" id="SSF56925">
    <property type="entry name" value="OMPA-like"/>
    <property type="match status" value="1"/>
</dbReference>
<dbReference type="Pfam" id="PF13505">
    <property type="entry name" value="OMP_b-brl"/>
    <property type="match status" value="1"/>
</dbReference>
<keyword evidence="1" id="KW-0732">Signal</keyword>
<evidence type="ECO:0000313" key="4">
    <source>
        <dbReference type="Proteomes" id="UP000600588"/>
    </source>
</evidence>
<evidence type="ECO:0000313" key="3">
    <source>
        <dbReference type="EMBL" id="MBD0830878.1"/>
    </source>
</evidence>
<comment type="caution">
    <text evidence="3">The sequence shown here is derived from an EMBL/GenBank/DDBJ whole genome shotgun (WGS) entry which is preliminary data.</text>
</comment>
<accession>A0A8J6U6S2</accession>